<evidence type="ECO:0000313" key="2">
    <source>
        <dbReference type="EMBL" id="OGN33634.1"/>
    </source>
</evidence>
<proteinExistence type="predicted"/>
<dbReference type="Gene3D" id="1.10.1740.10">
    <property type="match status" value="1"/>
</dbReference>
<dbReference type="EMBL" id="MGKY01000014">
    <property type="protein sequence ID" value="OGN33634.1"/>
    <property type="molecule type" value="Genomic_DNA"/>
</dbReference>
<feature type="domain" description="RNA polymerase sigma-70 region 2" evidence="1">
    <location>
        <begin position="25"/>
        <end position="60"/>
    </location>
</feature>
<reference evidence="2 3" key="1">
    <citation type="journal article" date="2016" name="Nat. Commun.">
        <title>Thousands of microbial genomes shed light on interconnected biogeochemical processes in an aquifer system.</title>
        <authorList>
            <person name="Anantharaman K."/>
            <person name="Brown C.T."/>
            <person name="Hug L.A."/>
            <person name="Sharon I."/>
            <person name="Castelle C.J."/>
            <person name="Probst A.J."/>
            <person name="Thomas B.C."/>
            <person name="Singh A."/>
            <person name="Wilkins M.J."/>
            <person name="Karaoz U."/>
            <person name="Brodie E.L."/>
            <person name="Williams K.H."/>
            <person name="Hubbard S.S."/>
            <person name="Banfield J.F."/>
        </authorList>
    </citation>
    <scope>NUCLEOTIDE SEQUENCE [LARGE SCALE GENOMIC DNA]</scope>
</reference>
<dbReference type="Pfam" id="PF04542">
    <property type="entry name" value="Sigma70_r2"/>
    <property type="match status" value="1"/>
</dbReference>
<dbReference type="AlphaFoldDB" id="A0A1F8H7W8"/>
<name>A0A1F8H7W8_9BACT</name>
<evidence type="ECO:0000259" key="1">
    <source>
        <dbReference type="Pfam" id="PF04542"/>
    </source>
</evidence>
<evidence type="ECO:0000313" key="3">
    <source>
        <dbReference type="Proteomes" id="UP000177745"/>
    </source>
</evidence>
<gene>
    <name evidence="2" type="ORF">A3G51_01220</name>
</gene>
<dbReference type="SUPFAM" id="SSF88946">
    <property type="entry name" value="Sigma2 domain of RNA polymerase sigma factors"/>
    <property type="match status" value="1"/>
</dbReference>
<comment type="caution">
    <text evidence="2">The sequence shown here is derived from an EMBL/GenBank/DDBJ whole genome shotgun (WGS) entry which is preliminary data.</text>
</comment>
<organism evidence="2 3">
    <name type="scientific">Candidatus Yanofskybacteria bacterium RIFCSPLOWO2_12_FULL_43_11b</name>
    <dbReference type="NCBI Taxonomy" id="1802710"/>
    <lineage>
        <taxon>Bacteria</taxon>
        <taxon>Candidatus Yanofskyibacteriota</taxon>
    </lineage>
</organism>
<accession>A0A1F8H7W8</accession>
<dbReference type="GO" id="GO:0003700">
    <property type="term" value="F:DNA-binding transcription factor activity"/>
    <property type="evidence" value="ECO:0007669"/>
    <property type="project" value="InterPro"/>
</dbReference>
<protein>
    <recommendedName>
        <fullName evidence="1">RNA polymerase sigma-70 region 2 domain-containing protein</fullName>
    </recommendedName>
</protein>
<dbReference type="InterPro" id="IPR013325">
    <property type="entry name" value="RNA_pol_sigma_r2"/>
</dbReference>
<sequence length="62" mass="7550">MHHLFDEELVRQYKTTKDERVLEVLIKRYLQQIYGFARNYTGNEDNASDITQEVFVKVWKNK</sequence>
<dbReference type="Proteomes" id="UP000177745">
    <property type="component" value="Unassembled WGS sequence"/>
</dbReference>
<dbReference type="InterPro" id="IPR007627">
    <property type="entry name" value="RNA_pol_sigma70_r2"/>
</dbReference>
<dbReference type="GO" id="GO:0006352">
    <property type="term" value="P:DNA-templated transcription initiation"/>
    <property type="evidence" value="ECO:0007669"/>
    <property type="project" value="InterPro"/>
</dbReference>